<proteinExistence type="predicted"/>
<dbReference type="OrthoDB" id="4321441at2"/>
<organism evidence="1 4">
    <name type="scientific">Streptomyces radicis</name>
    <dbReference type="NCBI Taxonomy" id="1750517"/>
    <lineage>
        <taxon>Bacteria</taxon>
        <taxon>Bacillati</taxon>
        <taxon>Actinomycetota</taxon>
        <taxon>Actinomycetes</taxon>
        <taxon>Kitasatosporales</taxon>
        <taxon>Streptomycetaceae</taxon>
        <taxon>Streptomyces</taxon>
    </lineage>
</organism>
<dbReference type="Proteomes" id="UP000268652">
    <property type="component" value="Unassembled WGS sequence"/>
</dbReference>
<evidence type="ECO:0000313" key="3">
    <source>
        <dbReference type="Proteomes" id="UP000268652"/>
    </source>
</evidence>
<dbReference type="EMBL" id="RBDX01000001">
    <property type="protein sequence ID" value="RKN12508.1"/>
    <property type="molecule type" value="Genomic_DNA"/>
</dbReference>
<protein>
    <submittedName>
        <fullName evidence="1">Uncharacterized protein</fullName>
    </submittedName>
</protein>
<sequence length="285" mass="31419">MTPESIAPEGVDAYLADAAVPFPTPDPAHADAADEIAASRRRIEQDLAETLWQEVLTRDDHARALTGAATRPRPEVARDRLPVALLEQSAQDLSELSRMVISTSHAPADIAELARSTRLAPEGALIFACLLHLADRPDGAQFWWQFSAGAGKSTAALCLYLMHLQRGETRDADHWARQATELEVLDHRRSLRRRALPDAPRRGFYAWEQPCLYHRGFTTVESMLLRTVSSLGADTDDEPCARSAPPCEALTEVVQRLPGDHDPHFGDIPRPDPDLAARLEECIAS</sequence>
<accession>A0A3A9WHK7</accession>
<name>A0A3A9WHK7_9ACTN</name>
<dbReference type="EMBL" id="RBDY01000001">
    <property type="protein sequence ID" value="RKN27724.1"/>
    <property type="molecule type" value="Genomic_DNA"/>
</dbReference>
<comment type="caution">
    <text evidence="1">The sequence shown here is derived from an EMBL/GenBank/DDBJ whole genome shotgun (WGS) entry which is preliminary data.</text>
</comment>
<dbReference type="RefSeq" id="WP_120695083.1">
    <property type="nucleotide sequence ID" value="NZ_RBDX01000001.1"/>
</dbReference>
<evidence type="ECO:0000313" key="4">
    <source>
        <dbReference type="Proteomes" id="UP000275024"/>
    </source>
</evidence>
<dbReference type="AlphaFoldDB" id="A0A3A9WHK7"/>
<evidence type="ECO:0000313" key="2">
    <source>
        <dbReference type="EMBL" id="RKN27724.1"/>
    </source>
</evidence>
<gene>
    <name evidence="2" type="ORF">D7318_02245</name>
    <name evidence="1" type="ORF">D7319_00645</name>
</gene>
<reference evidence="3 4" key="1">
    <citation type="submission" date="2018-09" db="EMBL/GenBank/DDBJ databases">
        <title>Streptomyces sp. nov. DS1-2, an endophytic actinomycete isolated from roots of Dendrobium scabrilingue.</title>
        <authorList>
            <person name="Kuncharoen N."/>
            <person name="Kudo T."/>
            <person name="Ohkuma M."/>
            <person name="Yuki M."/>
            <person name="Tanasupawat S."/>
        </authorList>
    </citation>
    <scope>NUCLEOTIDE SEQUENCE [LARGE SCALE GENOMIC DNA]</scope>
    <source>
        <strain evidence="1 4">AZ1-7</strain>
        <strain evidence="2 3">DS1-2</strain>
    </source>
</reference>
<evidence type="ECO:0000313" key="1">
    <source>
        <dbReference type="EMBL" id="RKN12508.1"/>
    </source>
</evidence>
<dbReference type="Proteomes" id="UP000275024">
    <property type="component" value="Unassembled WGS sequence"/>
</dbReference>
<keyword evidence="3" id="KW-1185">Reference proteome</keyword>